<reference evidence="1 2" key="1">
    <citation type="submission" date="2023-10" db="EMBL/GenBank/DDBJ databases">
        <authorList>
            <person name="Wang X.X."/>
        </authorList>
    </citation>
    <scope>NUCLEOTIDE SEQUENCE [LARGE SCALE GENOMIC DNA]</scope>
    <source>
        <strain evidence="1 2">NBRC 12816</strain>
    </source>
</reference>
<protein>
    <submittedName>
        <fullName evidence="1">Uncharacterized protein</fullName>
    </submittedName>
</protein>
<dbReference type="RefSeq" id="WP_319007501.1">
    <property type="nucleotide sequence ID" value="NZ_JAWJZF010000161.1"/>
</dbReference>
<comment type="caution">
    <text evidence="1">The sequence shown here is derived from an EMBL/GenBank/DDBJ whole genome shotgun (WGS) entry which is preliminary data.</text>
</comment>
<gene>
    <name evidence="1" type="ORF">R2363_01740</name>
</gene>
<keyword evidence="2" id="KW-1185">Reference proteome</keyword>
<proteinExistence type="predicted"/>
<evidence type="ECO:0000313" key="2">
    <source>
        <dbReference type="Proteomes" id="UP001278571"/>
    </source>
</evidence>
<name>A0ABU4JZI8_9ACTN</name>
<sequence length="104" mass="11918">MNVGQADEYRVWPASEAAVELEREQWAIFARWNDRREAGEVGPESHPDGGGVDARYDELKLLLAPHRLVPEDAARRLVAELRFVAGARYRADGLGYRLRWTRSR</sequence>
<dbReference type="EMBL" id="JAWJZF010000161">
    <property type="protein sequence ID" value="MDX2290910.1"/>
    <property type="molecule type" value="Genomic_DNA"/>
</dbReference>
<accession>A0ABU4JZI8</accession>
<organism evidence="1 2">
    <name type="scientific">Streptomyces roseolus</name>
    <dbReference type="NCBI Taxonomy" id="67358"/>
    <lineage>
        <taxon>Bacteria</taxon>
        <taxon>Bacillati</taxon>
        <taxon>Actinomycetota</taxon>
        <taxon>Actinomycetes</taxon>
        <taxon>Kitasatosporales</taxon>
        <taxon>Streptomycetaceae</taxon>
        <taxon>Streptomyces</taxon>
    </lineage>
</organism>
<dbReference type="Proteomes" id="UP001278571">
    <property type="component" value="Unassembled WGS sequence"/>
</dbReference>
<evidence type="ECO:0000313" key="1">
    <source>
        <dbReference type="EMBL" id="MDX2290910.1"/>
    </source>
</evidence>